<dbReference type="PROSITE" id="PS50157">
    <property type="entry name" value="ZINC_FINGER_C2H2_2"/>
    <property type="match status" value="4"/>
</dbReference>
<evidence type="ECO:0000256" key="3">
    <source>
        <dbReference type="ARBA" id="ARBA00022553"/>
    </source>
</evidence>
<comment type="caution">
    <text evidence="18">The sequence shown here is derived from an EMBL/GenBank/DDBJ whole genome shotgun (WGS) entry which is preliminary data.</text>
</comment>
<dbReference type="FunFam" id="3.30.160.60:FF:000073">
    <property type="entry name" value="IKAROS family zinc finger 1"/>
    <property type="match status" value="1"/>
</dbReference>
<dbReference type="FunFam" id="3.30.160.60:FF:000124">
    <property type="entry name" value="IKAROS family zinc finger 4"/>
    <property type="match status" value="1"/>
</dbReference>
<keyword evidence="12" id="KW-0804">Transcription</keyword>
<keyword evidence="2" id="KW-1017">Isopeptide bond</keyword>
<proteinExistence type="inferred from homology"/>
<evidence type="ECO:0000313" key="19">
    <source>
        <dbReference type="Proteomes" id="UP000587472"/>
    </source>
</evidence>
<evidence type="ECO:0000256" key="12">
    <source>
        <dbReference type="ARBA" id="ARBA00023163"/>
    </source>
</evidence>
<dbReference type="Proteomes" id="UP000587472">
    <property type="component" value="Unassembled WGS sequence"/>
</dbReference>
<dbReference type="GO" id="GO:0042802">
    <property type="term" value="F:identical protein binding"/>
    <property type="evidence" value="ECO:0007669"/>
    <property type="project" value="UniProtKB-ARBA"/>
</dbReference>
<dbReference type="Pfam" id="PF23611">
    <property type="entry name" value="zf-C2H2_16"/>
    <property type="match status" value="1"/>
</dbReference>
<feature type="domain" description="C2H2-type" evidence="17">
    <location>
        <begin position="235"/>
        <end position="263"/>
    </location>
</feature>
<feature type="domain" description="C2H2-type" evidence="17">
    <location>
        <begin position="168"/>
        <end position="195"/>
    </location>
</feature>
<dbReference type="InterPro" id="IPR056438">
    <property type="entry name" value="Znf-C2H2_CTCF"/>
</dbReference>
<evidence type="ECO:0000256" key="14">
    <source>
        <dbReference type="ARBA" id="ARBA00038390"/>
    </source>
</evidence>
<dbReference type="FunFam" id="3.30.160.60:FF:000525">
    <property type="entry name" value="IKAROS family zinc finger 1"/>
    <property type="match status" value="1"/>
</dbReference>
<evidence type="ECO:0000256" key="5">
    <source>
        <dbReference type="ARBA" id="ARBA00022737"/>
    </source>
</evidence>
<protein>
    <submittedName>
        <fullName evidence="18">IKZF2 protein</fullName>
    </submittedName>
</protein>
<dbReference type="InterPro" id="IPR036236">
    <property type="entry name" value="Znf_C2H2_sf"/>
</dbReference>
<dbReference type="InterPro" id="IPR050589">
    <property type="entry name" value="Ikaros_C2H2-ZF"/>
</dbReference>
<evidence type="ECO:0000256" key="11">
    <source>
        <dbReference type="ARBA" id="ARBA00023125"/>
    </source>
</evidence>
<dbReference type="FunFam" id="3.30.160.60:FF:000372">
    <property type="entry name" value="IKAROS family zinc finger 4"/>
    <property type="match status" value="1"/>
</dbReference>
<dbReference type="FunFam" id="3.30.160.60:FF:000168">
    <property type="entry name" value="zinc finger protein Eos isoform X1"/>
    <property type="match status" value="1"/>
</dbReference>
<evidence type="ECO:0000256" key="13">
    <source>
        <dbReference type="ARBA" id="ARBA00023242"/>
    </source>
</evidence>
<comment type="similarity">
    <text evidence="14">Belongs to the Ikaros C2H2-type zinc-finger protein family.</text>
</comment>
<reference evidence="18 19" key="1">
    <citation type="submission" date="2019-09" db="EMBL/GenBank/DDBJ databases">
        <title>Bird 10,000 Genomes (B10K) Project - Family phase.</title>
        <authorList>
            <person name="Zhang G."/>
        </authorList>
    </citation>
    <scope>NUCLEOTIDE SEQUENCE [LARGE SCALE GENOMIC DNA]</scope>
    <source>
        <strain evidence="18">B10K-DU-001-60</strain>
        <tissue evidence="18">Muscle</tissue>
    </source>
</reference>
<dbReference type="Gene3D" id="3.30.160.60">
    <property type="entry name" value="Classic Zinc Finger"/>
    <property type="match status" value="5"/>
</dbReference>
<dbReference type="PANTHER" id="PTHR24404">
    <property type="entry name" value="ZINC FINGER PROTEIN"/>
    <property type="match status" value="1"/>
</dbReference>
<keyword evidence="11" id="KW-0238">DNA-binding</keyword>
<comment type="subcellular location">
    <subcellularLocation>
        <location evidence="1">Nucleus</location>
    </subcellularLocation>
</comment>
<dbReference type="SMART" id="SM00355">
    <property type="entry name" value="ZnF_C2H2"/>
    <property type="match status" value="6"/>
</dbReference>
<feature type="domain" description="C2H2-type" evidence="17">
    <location>
        <begin position="112"/>
        <end position="139"/>
    </location>
</feature>
<dbReference type="GO" id="GO:0005634">
    <property type="term" value="C:nucleus"/>
    <property type="evidence" value="ECO:0007669"/>
    <property type="project" value="UniProtKB-SubCell"/>
</dbReference>
<evidence type="ECO:0000256" key="15">
    <source>
        <dbReference type="PROSITE-ProRule" id="PRU00042"/>
    </source>
</evidence>
<dbReference type="Pfam" id="PF00096">
    <property type="entry name" value="zf-C2H2"/>
    <property type="match status" value="2"/>
</dbReference>
<name>A0A7K9XGH3_9GRUI</name>
<dbReference type="GO" id="GO:0008270">
    <property type="term" value="F:zinc ion binding"/>
    <property type="evidence" value="ECO:0007669"/>
    <property type="project" value="UniProtKB-KW"/>
</dbReference>
<evidence type="ECO:0000256" key="6">
    <source>
        <dbReference type="ARBA" id="ARBA00022771"/>
    </source>
</evidence>
<keyword evidence="10" id="KW-0805">Transcription regulation</keyword>
<evidence type="ECO:0000256" key="8">
    <source>
        <dbReference type="ARBA" id="ARBA00022843"/>
    </source>
</evidence>
<dbReference type="EMBL" id="VWZZ01004198">
    <property type="protein sequence ID" value="NXI95973.1"/>
    <property type="molecule type" value="Genomic_DNA"/>
</dbReference>
<evidence type="ECO:0000256" key="10">
    <source>
        <dbReference type="ARBA" id="ARBA00023015"/>
    </source>
</evidence>
<feature type="region of interest" description="Disordered" evidence="16">
    <location>
        <begin position="409"/>
        <end position="475"/>
    </location>
</feature>
<sequence length="565" mass="63640">MEAEAADGYITCDNELSPEREHCGMAIDLTSSTPNGQHTSPGHMASTNSVKLEMQSDEECDRKPLSQEDEIRAHDEGSSLEEPLTESNEMADNRKIQELSSEGGIRLPNGKLKCDVCGMVCIGPNVLMVHKRSHTGERPFHCNQCGASFTQKGNLLRHIKLHSGEKPFKCPFCSYACRRRDALTGHLRTHSGVELLVCALEVFMGKAGVARKQRGCRCNVLPLFYCMPTYLGKPHKCNYCGRSYKQRSSLEEHKERCHNYLQNVSMEAAGQVMSHHVPSMEDCKEQEPVMDNNISLVPFERPAVIEKLTSNMGKRKSSTPQKFVGEKLMRYGYPDIPFDMNITYEKEAELMQSHMMDQAINNAITYLGAEALHPLMQHTPSTIAEVAPVINSAYAQVYHPNRIERPISRETADSHENNMDGPISLIRPKSRTQDREGSPSNSCLDSTDSESSHEDRQSYQGNSALNPKRKPSPAYMKEDTKALDATKASKGSLKDIYKVINGEGEQIRAFKCEHCRVLFLDHVMYTIHMGCHGYRDPLECNICGYRSQDRYEFSSHIVRGEHTFH</sequence>
<feature type="compositionally biased region" description="Basic and acidic residues" evidence="16">
    <location>
        <begin position="60"/>
        <end position="77"/>
    </location>
</feature>
<dbReference type="InterPro" id="IPR013087">
    <property type="entry name" value="Znf_C2H2_type"/>
</dbReference>
<keyword evidence="4" id="KW-0479">Metal-binding</keyword>
<evidence type="ECO:0000313" key="18">
    <source>
        <dbReference type="EMBL" id="NXI95973.1"/>
    </source>
</evidence>
<keyword evidence="5" id="KW-0677">Repeat</keyword>
<evidence type="ECO:0000256" key="9">
    <source>
        <dbReference type="ARBA" id="ARBA00022990"/>
    </source>
</evidence>
<dbReference type="PROSITE" id="PS00028">
    <property type="entry name" value="ZINC_FINGER_C2H2_1"/>
    <property type="match status" value="5"/>
</dbReference>
<gene>
    <name evidence="18" type="primary">Ikzf2</name>
    <name evidence="18" type="ORF">PSOCRE_R02618</name>
</gene>
<dbReference type="GO" id="GO:0045944">
    <property type="term" value="P:positive regulation of transcription by RNA polymerase II"/>
    <property type="evidence" value="ECO:0007669"/>
    <property type="project" value="UniProtKB-ARBA"/>
</dbReference>
<evidence type="ECO:0000256" key="2">
    <source>
        <dbReference type="ARBA" id="ARBA00022499"/>
    </source>
</evidence>
<dbReference type="GO" id="GO:0003700">
    <property type="term" value="F:DNA-binding transcription factor activity"/>
    <property type="evidence" value="ECO:0007669"/>
    <property type="project" value="TreeGrafter"/>
</dbReference>
<evidence type="ECO:0000256" key="16">
    <source>
        <dbReference type="SAM" id="MobiDB-lite"/>
    </source>
</evidence>
<keyword evidence="9" id="KW-0007">Acetylation</keyword>
<dbReference type="SUPFAM" id="SSF57667">
    <property type="entry name" value="beta-beta-alpha zinc fingers"/>
    <property type="match status" value="4"/>
</dbReference>
<keyword evidence="6 15" id="KW-0863">Zinc-finger</keyword>
<evidence type="ECO:0000256" key="1">
    <source>
        <dbReference type="ARBA" id="ARBA00004123"/>
    </source>
</evidence>
<feature type="non-terminal residue" evidence="18">
    <location>
        <position position="565"/>
    </location>
</feature>
<evidence type="ECO:0000259" key="17">
    <source>
        <dbReference type="PROSITE" id="PS50157"/>
    </source>
</evidence>
<keyword evidence="13" id="KW-0539">Nucleus</keyword>
<keyword evidence="19" id="KW-1185">Reference proteome</keyword>
<keyword evidence="7" id="KW-0862">Zinc</keyword>
<evidence type="ECO:0000256" key="7">
    <source>
        <dbReference type="ARBA" id="ARBA00022833"/>
    </source>
</evidence>
<feature type="compositionally biased region" description="Basic and acidic residues" evidence="16">
    <location>
        <begin position="409"/>
        <end position="418"/>
    </location>
</feature>
<feature type="non-terminal residue" evidence="18">
    <location>
        <position position="1"/>
    </location>
</feature>
<dbReference type="AlphaFoldDB" id="A0A7K9XGH3"/>
<evidence type="ECO:0000256" key="4">
    <source>
        <dbReference type="ARBA" id="ARBA00022723"/>
    </source>
</evidence>
<keyword evidence="3" id="KW-0597">Phosphoprotein</keyword>
<dbReference type="GO" id="GO:0000978">
    <property type="term" value="F:RNA polymerase II cis-regulatory region sequence-specific DNA binding"/>
    <property type="evidence" value="ECO:0007669"/>
    <property type="project" value="TreeGrafter"/>
</dbReference>
<keyword evidence="8" id="KW-0832">Ubl conjugation</keyword>
<organism evidence="18 19">
    <name type="scientific">Psophia crepitans</name>
    <name type="common">common trumpeter</name>
    <dbReference type="NCBI Taxonomy" id="54359"/>
    <lineage>
        <taxon>Eukaryota</taxon>
        <taxon>Metazoa</taxon>
        <taxon>Chordata</taxon>
        <taxon>Craniata</taxon>
        <taxon>Vertebrata</taxon>
        <taxon>Euteleostomi</taxon>
        <taxon>Archelosauria</taxon>
        <taxon>Archosauria</taxon>
        <taxon>Dinosauria</taxon>
        <taxon>Saurischia</taxon>
        <taxon>Theropoda</taxon>
        <taxon>Coelurosauria</taxon>
        <taxon>Aves</taxon>
        <taxon>Neognathae</taxon>
        <taxon>Neoaves</taxon>
        <taxon>Gruiformes</taxon>
        <taxon>Psophiidae</taxon>
        <taxon>Psophia</taxon>
    </lineage>
</organism>
<accession>A0A7K9XGH3</accession>
<feature type="domain" description="C2H2-type" evidence="17">
    <location>
        <begin position="140"/>
        <end position="167"/>
    </location>
</feature>
<dbReference type="PANTHER" id="PTHR24404:SF33">
    <property type="entry name" value="ZINC FINGER PROTEIN HELIOS"/>
    <property type="match status" value="1"/>
</dbReference>
<feature type="region of interest" description="Disordered" evidence="16">
    <location>
        <begin position="52"/>
        <end position="92"/>
    </location>
</feature>